<proteinExistence type="predicted"/>
<protein>
    <submittedName>
        <fullName evidence="1">Uncharacterized protein</fullName>
    </submittedName>
</protein>
<keyword evidence="2" id="KW-1185">Reference proteome</keyword>
<evidence type="ECO:0000313" key="2">
    <source>
        <dbReference type="Proteomes" id="UP000005990"/>
    </source>
</evidence>
<dbReference type="Proteomes" id="UP000005990">
    <property type="component" value="Unassembled WGS sequence"/>
</dbReference>
<name>E4KN75_9LACT</name>
<reference evidence="1 2" key="1">
    <citation type="submission" date="2010-10" db="EMBL/GenBank/DDBJ databases">
        <authorList>
            <person name="Durkin A.S."/>
            <person name="Madupu R."/>
            <person name="Torralba M."/>
            <person name="Gillis M."/>
            <person name="Methe B."/>
            <person name="Sutton G."/>
            <person name="Nelson K.E."/>
        </authorList>
    </citation>
    <scope>NUCLEOTIDE SEQUENCE [LARGE SCALE GENOMIC DNA]</scope>
    <source>
        <strain evidence="1 2">ACS-139-V-Col8</strain>
    </source>
</reference>
<comment type="caution">
    <text evidence="1">The sequence shown here is derived from an EMBL/GenBank/DDBJ whole genome shotgun (WGS) entry which is preliminary data.</text>
</comment>
<evidence type="ECO:0000313" key="1">
    <source>
        <dbReference type="EMBL" id="EFR31616.1"/>
    </source>
</evidence>
<gene>
    <name evidence="1" type="ORF">HMPREF9257_0052</name>
</gene>
<dbReference type="EMBL" id="AENN01000006">
    <property type="protein sequence ID" value="EFR31616.1"/>
    <property type="molecule type" value="Genomic_DNA"/>
</dbReference>
<organism evidence="1 2">
    <name type="scientific">Eremococcus coleocola ACS-139-V-Col8</name>
    <dbReference type="NCBI Taxonomy" id="908337"/>
    <lineage>
        <taxon>Bacteria</taxon>
        <taxon>Bacillati</taxon>
        <taxon>Bacillota</taxon>
        <taxon>Bacilli</taxon>
        <taxon>Lactobacillales</taxon>
        <taxon>Aerococcaceae</taxon>
        <taxon>Eremococcus</taxon>
    </lineage>
</organism>
<dbReference type="AlphaFoldDB" id="E4KN75"/>
<sequence>MQMIGKNSQESDFTDFSSIIIKKDNQLYLHNRLSLFYFTGGNLYG</sequence>
<accession>E4KN75</accession>